<feature type="domain" description="Reverse transcriptase" evidence="13">
    <location>
        <begin position="2110"/>
        <end position="2313"/>
    </location>
</feature>
<feature type="coiled-coil region" evidence="11">
    <location>
        <begin position="1899"/>
        <end position="1926"/>
    </location>
</feature>
<comment type="similarity">
    <text evidence="2">Belongs to the ATPase delta chain family.</text>
</comment>
<sequence length="3530" mass="390635">MSEWDSMVAIHDLFVPDWTKTPKGSIVSVVVDCTIHTESMVLGVTVPDAQKVRLYGEINNQVRGCRRLSVLDAVLDFSPGALDLLITDASTVVAHGLSPARDMLRVVELCAGVSCSSVGLCAAGFEHIGSVEWRTPLAHLHATCHPDIPVITGDITQPSCMRDLLQQFKPPFSLMSGISCQPYSSGGSQSGSEDVRSNTLPATVKACYLCQSPLLIIECVTQARSNRFVKSILQALESQLGYHLSEISLKLEDNWVARRYRWWVVASHPSLGPMPVPDWPKSPGLCIRDVMPYIRQWPADDLRDLLLTEGEAHQFTLDGSNLRKYVVQSDGKLPTCLHSWGSQASECPCGCRLAGFSDTLVRQRGIYAQLIQMTRDDGTPWFRHLHPCELALMNAMPPPQAWFNADHPSLRLCLCAIGQLASPLQSLWIGANIMQRIHNHLDLPEVCPKALMSEFKSRLFACSKDMYPGLSNPMPASNWVQLIHLDGTSVHIQVGSTTTFAELCQAEIALTQQHLVGSWCDATTRVPLEADDPIAGRCIRVLPEDLSPCAAVVFTHDPSLEAQLSVDVAEAIADEPSRPVSVWVRRSAGPDEPFRALAGPVPDAMPGLKHVTCVQLAAMLPPLVSDVAYCQVLRQSMVLGSARLAILANEETAMADDELTLHIRACLKLSGREDIQLLDPLLALGWLRAGDVEKVRLWLSQFPTLTSFVSAVLLHDHWIPVMWTVGLAEVQVTIWEHVDTDIDSLCPLHGLISSAWGRPMFSVACTRRAFGRDGCGAAVVAFLASKLLTKDLPKTEQELMDLHTDLKCSFAAALHDVESVPKPWCWGFGVPDVADLATAILQTHGVPAAQAPLRAKLVVQTLGRQEVQKALNGIAPWKSLKALANLQSPPLQLVLPDELHAQSLNKQPAKPKKSTGTSKKLLPTKPADLDPTKLVIAPATFRAGDDDPVGQLPLASVGPLATGIALATLNEAQQFLTAGTLLTTQGLALLIVNPPTEIHTSLQWSSIRFAARCSMNHEPMLLPGILVQLGQKLVYPYRAKDTPAIASAEVACARITVYQDQWEGDWEDFSTRPVKHILGFLPCLHTCRQGSSCTCQGWHPQETCPHEALLDVFRRQYLTDTGRPVKWDKASHFAVMIRYAKQLEKQVLGASGTHGVFVEPKTEDGLKPNDAFQVVWLPHLDFAEASHKARCEVHCLGLARSGKRYGLRVATDHFQQVFRSIKPDAVYLAPGSRRTFVCGPWPFGSDRKGIAKILQSSGWESRPLQPLHHVPGGLMWSVQALVDPPCNVLPMQHGQVVITCQDDQPSQTTGQQDIVGQAKTVQMCRNAEPTNADPWLIQDPWSKAVSSMPPQQSAPPATNVLHEMEQRLEQTLLAKIQATPEPMEVDCQEQGMQALEMQVQQLSNRQGQLEATVNDHHVQNTAQVQSLQQQMLAQFDVQSKQMQHMLSDQMSRIETAIFTFLLMMLMWRVGEASVPGPDVDTPWSLGICNPSGLQGKQAIVNQIHADVLAISESHLTKAGTRHLSSSLQSMRSKYKHVLTGAPMTPRSTSSDAGQYGGVAFTSTVPCRTMAIPWPPDLYETGRVMFGSFYTPASWVSGGVIYGYPEGKLHHHARARTSAILDFAFAHLSQLPGPKFLCGDWNHTIDVLDIVPQLHAAGWVEAQDLFALRTGAAVSMTCKGVSRKDFLFLSPELARAFVDLSICHDTFADHAVVCARFAGGTCHVERFVWPCPHPVPWSQVDEMQHPVSFDSPGDPTSQYAELWCTKERLAAKALPDDWVPSMQGRGQQTKPRRRLHTQAPLKASRAHEVQPAFFGFSSVHAKQFRQLRRLQNFCRWAENRTAIGTANVEHGIGLWNSILRASGFSPSFSAWWPHRRYVCPADPVEVPQFCPSFVVASQIFDAVLAEVRLLEQRLSQAKAAHRKYQHDHDRHLVFRDVSRPVAAPVETLIHEVHATVQEIDADECAVVLTQPATVDASLPLWISGQPRDVIHADHDKVWLTDVDHIQPSDSAVQRQEIGDLRSIFQAFHEQWQQRWCRHDQVPFTHWNEVVALASRLFRPVFVPHLPVDASLLSAEVHRKKKRSATGLDGVSRDDLVQAVHSLAKTESASTASQYRPITVFGLPYRVWSSIQSRHLLAWAEHWVDEGVFGNRRGRQASDLWHFLLQQIEQAYASNSPLCGVSADLEKCFNCIPRYPALCLAILAGTPHQVTTAWAGALAGMCRHFKVRDSFSDGFSTSTGLAEGCGLSVFGMLLVDHMFSCWMRLQAPSISTLSYVDDWQCYTWDPDFAVRQLSLVESFAGMLDLTVDRKKTFGWSTHAAVRSQLRDSGISVCHHARELGGHFGVSKQYTNRTIQQRIEALEDFWPKLAQSRARHHAKVFMLRAVAWPRGLHAVPSAPLGANVWTRLRRRAVKALGWQKPGVNSHVLLGLVEPGVDPQYVALLWTCRSVRDHYSSDFGSTLLAPVACGLLDLPPSSLTAIVLDRLQHVGLSVDWRGFLSDRFGSFCLHTSNPAEIEVRLQWAWTQVVASKVSHRAEFDGLHRVDLAATRKALRRLGPDDQALYRLGLSGGLFTESYKAKWSDQTDHCQWCGSRDSLQHRYWECPQHQDLRDLHAPQAQHFQESIPPALALRGWALQPPTHEAWLTSLLSIPTDPPPPECALDKGSLNHVFTDGSCLWQSDVRFRLASWAVLLARPMSPTWTPGSSVVLCAAALSGLCQTAYRAELFAVAYILHWAARQCVRKVPAHRAWQSAKNPRELWMFYNNSLVDRAARLANQARPQMFWQQWESHVVASTAAEGIFQQVVALQLAVAQRQVRQGQPQEETEPAPEPKPTRQFGTCFALRGWNGQPLPKLARLFGGDHAQRVVQWFLSRLTTGEDAQVVWVSFAQLYLDFQLCWGNPGPIRINNVWVDVATRPYIAAEVFPFRKRVRWFRQLVKAMVTEAGIHTSFQQCRPHSTAIQTYVPSISVPWSDQALREVDLWLLDRLGAPCTRAAGSLAALPVPRPRNEFGLWKRDEFPCSNAVPLALEVLSLEGQPLEHRMEVDGVMDMEASGKLNFAVRLWLTEAGTPGRLWVEFGHPEVTGAFLLRLKVASDFETLQRPLLPVLSPPLRGSFASQGVGREGKGAECQGDLGIGGRLWDGALVLLEHPGAKMLRVAARSIAARTFSVSLRPAIRPAAVAVLPSRSFAAAAASKPKLEDGTLEGRYATALFMASKEKLDKVYGDLSALRGMMAESQELKLAIETPGIEPDSKVAAFEAICSKAGMDGAVVNFLKVLVENKRAHLLSRMIDIFENFYRAEKGLVLCKVTSAAPLTSAQQGQVKAAMQQRAQGSELIMEYNTNPALLGGLVVKMGEAVLDNSVSTRLERLQSQLLAPVAWTYLELGSGTGLVGLSCALWGAKVCLSDLPDVTALLHFNVALNRARGLTLDVQVIPHEWGTQLPPDLNKSLDVVVMADLVYDVEASRQLLVTLIALAAAHHQLQFVMAFRPRNVEDPEFFRELSKHFDLAPQRSSGVYGQMCYATWLEKMVDDRS</sequence>
<evidence type="ECO:0000256" key="8">
    <source>
        <dbReference type="ARBA" id="ARBA00023078"/>
    </source>
</evidence>
<dbReference type="InterPro" id="IPR029063">
    <property type="entry name" value="SAM-dependent_MTases_sf"/>
</dbReference>
<keyword evidence="6" id="KW-0375">Hydrogen ion transport</keyword>
<dbReference type="Gene3D" id="3.60.10.10">
    <property type="entry name" value="Endonuclease/exonuclease/phosphatase"/>
    <property type="match status" value="1"/>
</dbReference>
<evidence type="ECO:0000256" key="7">
    <source>
        <dbReference type="ARBA" id="ARBA00023065"/>
    </source>
</evidence>
<dbReference type="InterPro" id="IPR020781">
    <property type="entry name" value="ATPase_OSCP/d_CS"/>
</dbReference>
<dbReference type="Pfam" id="PF00078">
    <property type="entry name" value="RVT_1"/>
    <property type="match status" value="1"/>
</dbReference>
<evidence type="ECO:0000256" key="4">
    <source>
        <dbReference type="ARBA" id="ARBA00022603"/>
    </source>
</evidence>
<dbReference type="GO" id="GO:0008168">
    <property type="term" value="F:methyltransferase activity"/>
    <property type="evidence" value="ECO:0007669"/>
    <property type="project" value="UniProtKB-KW"/>
</dbReference>
<dbReference type="EMBL" id="CAMXCT020006401">
    <property type="protein sequence ID" value="CAL1167893.1"/>
    <property type="molecule type" value="Genomic_DNA"/>
</dbReference>
<dbReference type="InterPro" id="IPR019410">
    <property type="entry name" value="Methyltransf_16"/>
</dbReference>
<evidence type="ECO:0000259" key="13">
    <source>
        <dbReference type="Pfam" id="PF00078"/>
    </source>
</evidence>
<evidence type="ECO:0000313" key="14">
    <source>
        <dbReference type="EMBL" id="CAI4014518.1"/>
    </source>
</evidence>
<dbReference type="Pfam" id="PF10294">
    <property type="entry name" value="Methyltransf_16"/>
    <property type="match status" value="1"/>
</dbReference>
<feature type="region of interest" description="Disordered" evidence="12">
    <location>
        <begin position="903"/>
        <end position="925"/>
    </location>
</feature>
<feature type="coiled-coil region" evidence="11">
    <location>
        <begin position="1385"/>
        <end position="1412"/>
    </location>
</feature>
<evidence type="ECO:0000256" key="12">
    <source>
        <dbReference type="SAM" id="MobiDB-lite"/>
    </source>
</evidence>
<accession>A0A9P1GIM8</accession>
<dbReference type="Pfam" id="PF00145">
    <property type="entry name" value="DNA_methylase"/>
    <property type="match status" value="1"/>
</dbReference>
<keyword evidence="3" id="KW-0813">Transport</keyword>
<evidence type="ECO:0000256" key="3">
    <source>
        <dbReference type="ARBA" id="ARBA00022448"/>
    </source>
</evidence>
<evidence type="ECO:0000313" key="16">
    <source>
        <dbReference type="Proteomes" id="UP001152797"/>
    </source>
</evidence>
<proteinExistence type="inferred from homology"/>
<dbReference type="GO" id="GO:0016020">
    <property type="term" value="C:membrane"/>
    <property type="evidence" value="ECO:0007669"/>
    <property type="project" value="UniProtKB-SubCell"/>
</dbReference>
<comment type="subcellular location">
    <subcellularLocation>
        <location evidence="1">Membrane</location>
    </subcellularLocation>
</comment>
<dbReference type="PRINTS" id="PR00125">
    <property type="entry name" value="ATPASEDELTA"/>
</dbReference>
<keyword evidence="10" id="KW-0066">ATP synthesis</keyword>
<keyword evidence="8" id="KW-0793">Thylakoid</keyword>
<dbReference type="InterPro" id="IPR036691">
    <property type="entry name" value="Endo/exonu/phosph_ase_sf"/>
</dbReference>
<keyword evidence="5" id="KW-0808">Transferase</keyword>
<dbReference type="SUPFAM" id="SSF53335">
    <property type="entry name" value="S-adenosyl-L-methionine-dependent methyltransferases"/>
    <property type="match status" value="2"/>
</dbReference>
<dbReference type="SUPFAM" id="SSF47928">
    <property type="entry name" value="N-terminal domain of the delta subunit of the F1F0-ATP synthase"/>
    <property type="match status" value="1"/>
</dbReference>
<keyword evidence="4" id="KW-0489">Methyltransferase</keyword>
<keyword evidence="11" id="KW-0175">Coiled coil</keyword>
<dbReference type="InterPro" id="IPR000477">
    <property type="entry name" value="RT_dom"/>
</dbReference>
<protein>
    <submittedName>
        <fullName evidence="15">ATP synthase subunit delta (ATP synthase F(1) sector subunit delta) (F-type ATPase subunit delta) (F-ATPase subunit delta)</fullName>
    </submittedName>
</protein>
<keyword evidence="16" id="KW-1185">Reference proteome</keyword>
<dbReference type="Pfam" id="PF00213">
    <property type="entry name" value="OSCP"/>
    <property type="match status" value="1"/>
</dbReference>
<evidence type="ECO:0000313" key="15">
    <source>
        <dbReference type="EMBL" id="CAL4801830.1"/>
    </source>
</evidence>
<evidence type="ECO:0000256" key="5">
    <source>
        <dbReference type="ARBA" id="ARBA00022679"/>
    </source>
</evidence>
<evidence type="ECO:0000256" key="9">
    <source>
        <dbReference type="ARBA" id="ARBA00023136"/>
    </source>
</evidence>
<dbReference type="EMBL" id="CAMXCT030006401">
    <property type="protein sequence ID" value="CAL4801830.1"/>
    <property type="molecule type" value="Genomic_DNA"/>
</dbReference>
<evidence type="ECO:0000256" key="1">
    <source>
        <dbReference type="ARBA" id="ARBA00004370"/>
    </source>
</evidence>
<dbReference type="Proteomes" id="UP001152797">
    <property type="component" value="Unassembled WGS sequence"/>
</dbReference>
<comment type="caution">
    <text evidence="14">The sequence shown here is derived from an EMBL/GenBank/DDBJ whole genome shotgun (WGS) entry which is preliminary data.</text>
</comment>
<dbReference type="PANTHER" id="PTHR11910">
    <property type="entry name" value="ATP SYNTHASE DELTA CHAIN"/>
    <property type="match status" value="1"/>
</dbReference>
<name>A0A9P1GIM8_9DINO</name>
<dbReference type="OrthoDB" id="443981at2759"/>
<dbReference type="HAMAP" id="MF_01416">
    <property type="entry name" value="ATP_synth_delta_bact"/>
    <property type="match status" value="1"/>
</dbReference>
<keyword evidence="7" id="KW-0406">Ion transport</keyword>
<dbReference type="GO" id="GO:0046933">
    <property type="term" value="F:proton-transporting ATP synthase activity, rotational mechanism"/>
    <property type="evidence" value="ECO:0007669"/>
    <property type="project" value="InterPro"/>
</dbReference>
<evidence type="ECO:0000256" key="2">
    <source>
        <dbReference type="ARBA" id="ARBA00007046"/>
    </source>
</evidence>
<keyword evidence="9" id="KW-0472">Membrane</keyword>
<dbReference type="InterPro" id="IPR001525">
    <property type="entry name" value="C5_MeTfrase"/>
</dbReference>
<reference evidence="15 16" key="2">
    <citation type="submission" date="2024-05" db="EMBL/GenBank/DDBJ databases">
        <authorList>
            <person name="Chen Y."/>
            <person name="Shah S."/>
            <person name="Dougan E. K."/>
            <person name="Thang M."/>
            <person name="Chan C."/>
        </authorList>
    </citation>
    <scope>NUCLEOTIDE SEQUENCE [LARGE SCALE GENOMIC DNA]</scope>
</reference>
<dbReference type="InterPro" id="IPR000711">
    <property type="entry name" value="ATPase_OSCP/dsu"/>
</dbReference>
<dbReference type="EMBL" id="CAMXCT010006401">
    <property type="protein sequence ID" value="CAI4014518.1"/>
    <property type="molecule type" value="Genomic_DNA"/>
</dbReference>
<dbReference type="InterPro" id="IPR026015">
    <property type="entry name" value="ATP_synth_OSCP/delta_N_sf"/>
</dbReference>
<evidence type="ECO:0000256" key="10">
    <source>
        <dbReference type="ARBA" id="ARBA00023310"/>
    </source>
</evidence>
<evidence type="ECO:0000256" key="6">
    <source>
        <dbReference type="ARBA" id="ARBA00022781"/>
    </source>
</evidence>
<evidence type="ECO:0000256" key="11">
    <source>
        <dbReference type="SAM" id="Coils"/>
    </source>
</evidence>
<dbReference type="PROSITE" id="PS00389">
    <property type="entry name" value="ATPASE_DELTA"/>
    <property type="match status" value="1"/>
</dbReference>
<gene>
    <name evidence="14" type="ORF">C1SCF055_LOCUS39418</name>
</gene>
<organism evidence="14">
    <name type="scientific">Cladocopium goreaui</name>
    <dbReference type="NCBI Taxonomy" id="2562237"/>
    <lineage>
        <taxon>Eukaryota</taxon>
        <taxon>Sar</taxon>
        <taxon>Alveolata</taxon>
        <taxon>Dinophyceae</taxon>
        <taxon>Suessiales</taxon>
        <taxon>Symbiodiniaceae</taxon>
        <taxon>Cladocopium</taxon>
    </lineage>
</organism>
<dbReference type="SUPFAM" id="SSF56219">
    <property type="entry name" value="DNase I-like"/>
    <property type="match status" value="1"/>
</dbReference>
<reference evidence="14" key="1">
    <citation type="submission" date="2022-10" db="EMBL/GenBank/DDBJ databases">
        <authorList>
            <person name="Chen Y."/>
            <person name="Dougan E. K."/>
            <person name="Chan C."/>
            <person name="Rhodes N."/>
            <person name="Thang M."/>
        </authorList>
    </citation>
    <scope>NUCLEOTIDE SEQUENCE</scope>
</reference>
<dbReference type="Gene3D" id="1.10.520.20">
    <property type="entry name" value="N-terminal domain of the delta subunit of the F1F0-ATP synthase"/>
    <property type="match status" value="1"/>
</dbReference>
<dbReference type="Gene3D" id="3.40.50.150">
    <property type="entry name" value="Vaccinia Virus protein VP39"/>
    <property type="match status" value="2"/>
</dbReference>
<dbReference type="NCBIfam" id="TIGR01145">
    <property type="entry name" value="ATP_synt_delta"/>
    <property type="match status" value="1"/>
</dbReference>
<dbReference type="GO" id="GO:0032259">
    <property type="term" value="P:methylation"/>
    <property type="evidence" value="ECO:0007669"/>
    <property type="project" value="UniProtKB-KW"/>
</dbReference>